<name>A0A6A6XLQ5_9PLEO</name>
<protein>
    <submittedName>
        <fullName evidence="2">Uncharacterized protein</fullName>
    </submittedName>
</protein>
<reference evidence="2" key="1">
    <citation type="journal article" date="2020" name="Stud. Mycol.">
        <title>101 Dothideomycetes genomes: a test case for predicting lifestyles and emergence of pathogens.</title>
        <authorList>
            <person name="Haridas S."/>
            <person name="Albert R."/>
            <person name="Binder M."/>
            <person name="Bloem J."/>
            <person name="Labutti K."/>
            <person name="Salamov A."/>
            <person name="Andreopoulos B."/>
            <person name="Baker S."/>
            <person name="Barry K."/>
            <person name="Bills G."/>
            <person name="Bluhm B."/>
            <person name="Cannon C."/>
            <person name="Castanera R."/>
            <person name="Culley D."/>
            <person name="Daum C."/>
            <person name="Ezra D."/>
            <person name="Gonzalez J."/>
            <person name="Henrissat B."/>
            <person name="Kuo A."/>
            <person name="Liang C."/>
            <person name="Lipzen A."/>
            <person name="Lutzoni F."/>
            <person name="Magnuson J."/>
            <person name="Mondo S."/>
            <person name="Nolan M."/>
            <person name="Ohm R."/>
            <person name="Pangilinan J."/>
            <person name="Park H.-J."/>
            <person name="Ramirez L."/>
            <person name="Alfaro M."/>
            <person name="Sun H."/>
            <person name="Tritt A."/>
            <person name="Yoshinaga Y."/>
            <person name="Zwiers L.-H."/>
            <person name="Turgeon B."/>
            <person name="Goodwin S."/>
            <person name="Spatafora J."/>
            <person name="Crous P."/>
            <person name="Grigoriev I."/>
        </authorList>
    </citation>
    <scope>NUCLEOTIDE SEQUENCE</scope>
    <source>
        <strain evidence="2">CBS 109.77</strain>
    </source>
</reference>
<feature type="region of interest" description="Disordered" evidence="1">
    <location>
        <begin position="1"/>
        <end position="126"/>
    </location>
</feature>
<keyword evidence="3" id="KW-1185">Reference proteome</keyword>
<organism evidence="2 3">
    <name type="scientific">Melanomma pulvis-pyrius CBS 109.77</name>
    <dbReference type="NCBI Taxonomy" id="1314802"/>
    <lineage>
        <taxon>Eukaryota</taxon>
        <taxon>Fungi</taxon>
        <taxon>Dikarya</taxon>
        <taxon>Ascomycota</taxon>
        <taxon>Pezizomycotina</taxon>
        <taxon>Dothideomycetes</taxon>
        <taxon>Pleosporomycetidae</taxon>
        <taxon>Pleosporales</taxon>
        <taxon>Melanommataceae</taxon>
        <taxon>Melanomma</taxon>
    </lineage>
</organism>
<feature type="compositionally biased region" description="Polar residues" evidence="1">
    <location>
        <begin position="1"/>
        <end position="17"/>
    </location>
</feature>
<dbReference type="EMBL" id="MU001821">
    <property type="protein sequence ID" value="KAF2796845.1"/>
    <property type="molecule type" value="Genomic_DNA"/>
</dbReference>
<evidence type="ECO:0000313" key="3">
    <source>
        <dbReference type="Proteomes" id="UP000799757"/>
    </source>
</evidence>
<feature type="compositionally biased region" description="Basic and acidic residues" evidence="1">
    <location>
        <begin position="104"/>
        <end position="126"/>
    </location>
</feature>
<gene>
    <name evidence="2" type="ORF">K505DRAFT_358969</name>
</gene>
<accession>A0A6A6XLQ5</accession>
<dbReference type="OrthoDB" id="5386823at2759"/>
<sequence>MSQHLAHTSPGGEQTQYEGAHTSVDPPAKLAGHFDATTETTHSNAQNRATNAPNTQGVTSAEKIRFGQAISEEGVGGKTGASMGDASTEGGFGGTKALDEESEGFAKVRREQGYGGGRDADRHIGA</sequence>
<feature type="compositionally biased region" description="Polar residues" evidence="1">
    <location>
        <begin position="37"/>
        <end position="59"/>
    </location>
</feature>
<dbReference type="AlphaFoldDB" id="A0A6A6XLQ5"/>
<evidence type="ECO:0000256" key="1">
    <source>
        <dbReference type="SAM" id="MobiDB-lite"/>
    </source>
</evidence>
<evidence type="ECO:0000313" key="2">
    <source>
        <dbReference type="EMBL" id="KAF2796845.1"/>
    </source>
</evidence>
<proteinExistence type="predicted"/>
<dbReference type="Proteomes" id="UP000799757">
    <property type="component" value="Unassembled WGS sequence"/>
</dbReference>